<organism evidence="1">
    <name type="scientific">Timema californicum</name>
    <name type="common">California timema</name>
    <name type="synonym">Walking stick</name>
    <dbReference type="NCBI Taxonomy" id="61474"/>
    <lineage>
        <taxon>Eukaryota</taxon>
        <taxon>Metazoa</taxon>
        <taxon>Ecdysozoa</taxon>
        <taxon>Arthropoda</taxon>
        <taxon>Hexapoda</taxon>
        <taxon>Insecta</taxon>
        <taxon>Pterygota</taxon>
        <taxon>Neoptera</taxon>
        <taxon>Polyneoptera</taxon>
        <taxon>Phasmatodea</taxon>
        <taxon>Timematodea</taxon>
        <taxon>Timematoidea</taxon>
        <taxon>Timematidae</taxon>
        <taxon>Timema</taxon>
    </lineage>
</organism>
<accession>A0A7R9JII6</accession>
<name>A0A7R9JII6_TIMCA</name>
<protein>
    <submittedName>
        <fullName evidence="1">(California timema) hypothetical protein</fullName>
    </submittedName>
</protein>
<evidence type="ECO:0000313" key="1">
    <source>
        <dbReference type="EMBL" id="CAD7579904.1"/>
    </source>
</evidence>
<reference evidence="1" key="1">
    <citation type="submission" date="2020-11" db="EMBL/GenBank/DDBJ databases">
        <authorList>
            <person name="Tran Van P."/>
        </authorList>
    </citation>
    <scope>NUCLEOTIDE SEQUENCE</scope>
</reference>
<proteinExistence type="predicted"/>
<sequence>MEGERIPRRLMNMENVGKRLQEGASKRWEEQIAASVQEKKSLLTNTLSIRGGEETILGALHTDGNLNLLVPEN</sequence>
<dbReference type="AlphaFoldDB" id="A0A7R9JII6"/>
<gene>
    <name evidence="1" type="ORF">TCMB3V08_LOCUS12437</name>
</gene>
<dbReference type="EMBL" id="OE194911">
    <property type="protein sequence ID" value="CAD7579904.1"/>
    <property type="molecule type" value="Genomic_DNA"/>
</dbReference>